<keyword evidence="3 7" id="KW-0378">Hydrolase</keyword>
<dbReference type="AlphaFoldDB" id="A0ABD1EQQ8"/>
<dbReference type="PIRSF" id="PIRSF000862">
    <property type="entry name" value="Steryl_ester_lip"/>
    <property type="match status" value="1"/>
</dbReference>
<accession>A0ABD1EQQ8</accession>
<evidence type="ECO:0000256" key="8">
    <source>
        <dbReference type="PIRSR" id="PIRSR000862-1"/>
    </source>
</evidence>
<organism evidence="11 12">
    <name type="scientific">Hypothenemus hampei</name>
    <name type="common">Coffee berry borer</name>
    <dbReference type="NCBI Taxonomy" id="57062"/>
    <lineage>
        <taxon>Eukaryota</taxon>
        <taxon>Metazoa</taxon>
        <taxon>Ecdysozoa</taxon>
        <taxon>Arthropoda</taxon>
        <taxon>Hexapoda</taxon>
        <taxon>Insecta</taxon>
        <taxon>Pterygota</taxon>
        <taxon>Neoptera</taxon>
        <taxon>Endopterygota</taxon>
        <taxon>Coleoptera</taxon>
        <taxon>Polyphaga</taxon>
        <taxon>Cucujiformia</taxon>
        <taxon>Curculionidae</taxon>
        <taxon>Scolytinae</taxon>
        <taxon>Hypothenemus</taxon>
    </lineage>
</organism>
<gene>
    <name evidence="11" type="ORF">ABEB36_006496</name>
</gene>
<feature type="chain" id="PRO_5044783065" description="Lipase" evidence="9">
    <location>
        <begin position="21"/>
        <end position="394"/>
    </location>
</feature>
<feature type="active site" description="Charge relay system" evidence="8">
    <location>
        <position position="336"/>
    </location>
</feature>
<proteinExistence type="inferred from homology"/>
<dbReference type="Pfam" id="PF00561">
    <property type="entry name" value="Abhydrolase_1"/>
    <property type="match status" value="1"/>
</dbReference>
<dbReference type="GO" id="GO:0016787">
    <property type="term" value="F:hydrolase activity"/>
    <property type="evidence" value="ECO:0007669"/>
    <property type="project" value="UniProtKB-KW"/>
</dbReference>
<keyword evidence="6" id="KW-0325">Glycoprotein</keyword>
<evidence type="ECO:0000259" key="10">
    <source>
        <dbReference type="Pfam" id="PF00561"/>
    </source>
</evidence>
<evidence type="ECO:0000256" key="4">
    <source>
        <dbReference type="ARBA" id="ARBA00022963"/>
    </source>
</evidence>
<dbReference type="InterPro" id="IPR025483">
    <property type="entry name" value="Lipase_euk"/>
</dbReference>
<keyword evidence="2 9" id="KW-0732">Signal</keyword>
<evidence type="ECO:0000256" key="5">
    <source>
        <dbReference type="ARBA" id="ARBA00023098"/>
    </source>
</evidence>
<dbReference type="EMBL" id="JBDJPC010000005">
    <property type="protein sequence ID" value="KAL1501109.1"/>
    <property type="molecule type" value="Genomic_DNA"/>
</dbReference>
<evidence type="ECO:0000256" key="3">
    <source>
        <dbReference type="ARBA" id="ARBA00022801"/>
    </source>
</evidence>
<evidence type="ECO:0000313" key="12">
    <source>
        <dbReference type="Proteomes" id="UP001566132"/>
    </source>
</evidence>
<feature type="domain" description="AB hydrolase-1" evidence="10">
    <location>
        <begin position="70"/>
        <end position="201"/>
    </location>
</feature>
<feature type="signal peptide" evidence="9">
    <location>
        <begin position="1"/>
        <end position="20"/>
    </location>
</feature>
<evidence type="ECO:0000313" key="11">
    <source>
        <dbReference type="EMBL" id="KAL1501109.1"/>
    </source>
</evidence>
<evidence type="ECO:0000256" key="1">
    <source>
        <dbReference type="ARBA" id="ARBA00010701"/>
    </source>
</evidence>
<keyword evidence="5" id="KW-0443">Lipid metabolism</keyword>
<evidence type="ECO:0000256" key="6">
    <source>
        <dbReference type="ARBA" id="ARBA00023180"/>
    </source>
</evidence>
<protein>
    <recommendedName>
        <fullName evidence="7">Lipase</fullName>
    </recommendedName>
</protein>
<sequence>MACFYISFILSIEYLVLVTSHPDENLTGMQLIQKYNYPAEMHTYATKDGYILKALRIPHGRHNNHSKESVVLVHGMGGRSENFILLGPPNSLAFYLSDQGYDVWLFNARGTALSRRHRTLNPNKERKKFWNFSWHEMAVYDLPATIDYILKQTGRKSVFYVGHSQGTTILMVLLAELPEYNEKIRIGVLLAPSAYLNYTHSPLIALGAKLYGLGERLLALVNWYEMPTPNSQSINSLIKILCISLQDICVDVVNFIGGTDSGLLNKTAMPLLLEHGPSGFAAKQVWHYAQIIASGEFKQYDYGAKNNMKMYNSSKPPKYDLSRVTAHLALFYSTNDPYSNHKMIEKLKEHLPAYTLTYEVPVRNFNHLDYLIARNLKGIINEPVYDIFKVHEIK</sequence>
<dbReference type="PANTHER" id="PTHR11005">
    <property type="entry name" value="LYSOSOMAL ACID LIPASE-RELATED"/>
    <property type="match status" value="1"/>
</dbReference>
<dbReference type="Proteomes" id="UP001566132">
    <property type="component" value="Unassembled WGS sequence"/>
</dbReference>
<keyword evidence="12" id="KW-1185">Reference proteome</keyword>
<dbReference type="InterPro" id="IPR000073">
    <property type="entry name" value="AB_hydrolase_1"/>
</dbReference>
<dbReference type="GO" id="GO:0016042">
    <property type="term" value="P:lipid catabolic process"/>
    <property type="evidence" value="ECO:0007669"/>
    <property type="project" value="UniProtKB-KW"/>
</dbReference>
<evidence type="ECO:0000256" key="9">
    <source>
        <dbReference type="SAM" id="SignalP"/>
    </source>
</evidence>
<comment type="similarity">
    <text evidence="1 7">Belongs to the AB hydrolase superfamily. Lipase family.</text>
</comment>
<evidence type="ECO:0000256" key="7">
    <source>
        <dbReference type="PIRNR" id="PIRNR000862"/>
    </source>
</evidence>
<feature type="active site" description="Charge relay system" evidence="8">
    <location>
        <position position="367"/>
    </location>
</feature>
<dbReference type="SUPFAM" id="SSF53474">
    <property type="entry name" value="alpha/beta-Hydrolases"/>
    <property type="match status" value="1"/>
</dbReference>
<reference evidence="11 12" key="1">
    <citation type="submission" date="2024-05" db="EMBL/GenBank/DDBJ databases">
        <title>Genetic variation in Jamaican populations of the coffee berry borer (Hypothenemus hampei).</title>
        <authorList>
            <person name="Errbii M."/>
            <person name="Myrie A."/>
        </authorList>
    </citation>
    <scope>NUCLEOTIDE SEQUENCE [LARGE SCALE GENOMIC DNA]</scope>
    <source>
        <strain evidence="11">JA-Hopewell-2020-01-JO</strain>
        <tissue evidence="11">Whole body</tissue>
    </source>
</reference>
<dbReference type="Gene3D" id="3.40.50.1820">
    <property type="entry name" value="alpha/beta hydrolase"/>
    <property type="match status" value="1"/>
</dbReference>
<feature type="active site" description="Nucleophile" evidence="8">
    <location>
        <position position="164"/>
    </location>
</feature>
<dbReference type="InterPro" id="IPR029058">
    <property type="entry name" value="AB_hydrolase_fold"/>
</dbReference>
<comment type="caution">
    <text evidence="11">The sequence shown here is derived from an EMBL/GenBank/DDBJ whole genome shotgun (WGS) entry which is preliminary data.</text>
</comment>
<dbReference type="FunFam" id="3.40.50.1820:FF:000057">
    <property type="entry name" value="Lipase"/>
    <property type="match status" value="1"/>
</dbReference>
<name>A0ABD1EQQ8_HYPHA</name>
<keyword evidence="4 7" id="KW-0442">Lipid degradation</keyword>
<evidence type="ECO:0000256" key="2">
    <source>
        <dbReference type="ARBA" id="ARBA00022729"/>
    </source>
</evidence>